<evidence type="ECO:0000313" key="1">
    <source>
        <dbReference type="EMBL" id="PWF26889.1"/>
    </source>
</evidence>
<keyword evidence="2" id="KW-1185">Reference proteome</keyword>
<dbReference type="RefSeq" id="WP_109092391.1">
    <property type="nucleotide sequence ID" value="NZ_QETB01000001.1"/>
</dbReference>
<reference evidence="2" key="1">
    <citation type="submission" date="2018-05" db="EMBL/GenBank/DDBJ databases">
        <authorList>
            <person name="Li Y."/>
        </authorList>
    </citation>
    <scope>NUCLEOTIDE SEQUENCE [LARGE SCALE GENOMIC DNA]</scope>
    <source>
        <strain evidence="2">sk1b4</strain>
    </source>
</reference>
<comment type="caution">
    <text evidence="1">The sequence shown here is derived from an EMBL/GenBank/DDBJ whole genome shotgun (WGS) entry which is preliminary data.</text>
</comment>
<dbReference type="Proteomes" id="UP000245283">
    <property type="component" value="Unassembled WGS sequence"/>
</dbReference>
<proteinExistence type="predicted"/>
<dbReference type="EMBL" id="QETB01000001">
    <property type="protein sequence ID" value="PWF26889.1"/>
    <property type="molecule type" value="Genomic_DNA"/>
</dbReference>
<accession>A0A2V1KBU4</accession>
<dbReference type="AlphaFoldDB" id="A0A2V1KBU4"/>
<dbReference type="SUPFAM" id="SSF160379">
    <property type="entry name" value="SP0830-like"/>
    <property type="match status" value="1"/>
</dbReference>
<dbReference type="Gene3D" id="3.30.70.1260">
    <property type="entry name" value="bacterial protein sp0830 like"/>
    <property type="match status" value="1"/>
</dbReference>
<sequence length="76" mass="8324">MDFASTGESRDQLLEAAPVQEKHAVEQVGAGQGVVYWRYPKGESTATPFAKTVAKARFKATTTNRNLNTLRKLLTA</sequence>
<protein>
    <submittedName>
        <fullName evidence="1">Uncharacterized protein</fullName>
    </submittedName>
</protein>
<organism evidence="1 2">
    <name type="scientific">Ancrocorticia populi</name>
    <dbReference type="NCBI Taxonomy" id="2175228"/>
    <lineage>
        <taxon>Bacteria</taxon>
        <taxon>Bacillati</taxon>
        <taxon>Actinomycetota</taxon>
        <taxon>Actinomycetes</taxon>
        <taxon>Actinomycetales</taxon>
        <taxon>Actinomycetaceae</taxon>
        <taxon>Ancrocorticia</taxon>
    </lineage>
</organism>
<name>A0A2V1KBU4_9ACTO</name>
<gene>
    <name evidence="1" type="ORF">DD236_00270</name>
</gene>
<evidence type="ECO:0000313" key="2">
    <source>
        <dbReference type="Proteomes" id="UP000245283"/>
    </source>
</evidence>